<keyword evidence="3" id="KW-1185">Reference proteome</keyword>
<protein>
    <submittedName>
        <fullName evidence="2">AAA family ATPase</fullName>
    </submittedName>
</protein>
<dbReference type="InterPro" id="IPR011009">
    <property type="entry name" value="Kinase-like_dom_sf"/>
</dbReference>
<dbReference type="SUPFAM" id="SSF56112">
    <property type="entry name" value="Protein kinase-like (PK-like)"/>
    <property type="match status" value="1"/>
</dbReference>
<dbReference type="InterPro" id="IPR027417">
    <property type="entry name" value="P-loop_NTPase"/>
</dbReference>
<sequence>MASSSDQALVLAFLGDPHRHPDIRRIDTHAASVFLFGEHALKIKRSIRLPFLDYSTLARRQAACTKELEINRPFAPNIYLRVVAITKAADGSLDIDGSGTPIEYAVEMRRFDDSRTLDHLAAQRPLNTDLAELLAETISASHNVAAQVFSSAWPASIPHWIDAFVAAFRSSNRFVTAEVDELSTLCGSAFSRLRPLLAERAERGYVRRCHGDLHLANIVMIDDKPVLFDAIEFDDRIATIDILYDLAFPVMDLMHFEQRNAANHLLNHYLTVATAGRPDGLAALPLFMAIRAAIRAQVFLAKLDRESAGQTSPAASPTFDVAQSYFELARELIQQPAPMMIAVGGLSGSGKSALARALAPFCVPRPGAVVLRSDVLRKKLFGVGPIDRLPPEAYTPEASARVYQELLKQAHLVLTQGFTVIVDAVFARPNEREEIHAMAKRLKLPFAGLFLVADLRIRQERIQRRVHDASDATIVVAEEQERYDLGAMDWLHVDASGAPDATLERSLSLLGIKT</sequence>
<dbReference type="Gene3D" id="3.90.1200.10">
    <property type="match status" value="1"/>
</dbReference>
<name>A0ABX2CH58_9BRAD</name>
<accession>A0ABX2CH58</accession>
<dbReference type="RefSeq" id="WP_172112629.1">
    <property type="nucleotide sequence ID" value="NZ_JABFDN010000007.1"/>
</dbReference>
<evidence type="ECO:0000313" key="3">
    <source>
        <dbReference type="Proteomes" id="UP000886476"/>
    </source>
</evidence>
<dbReference type="Pfam" id="PF01636">
    <property type="entry name" value="APH"/>
    <property type="match status" value="1"/>
</dbReference>
<gene>
    <name evidence="2" type="ORF">HL667_21275</name>
</gene>
<dbReference type="SUPFAM" id="SSF52540">
    <property type="entry name" value="P-loop containing nucleoside triphosphate hydrolases"/>
    <property type="match status" value="1"/>
</dbReference>
<evidence type="ECO:0000313" key="2">
    <source>
        <dbReference type="EMBL" id="NPU67549.1"/>
    </source>
</evidence>
<proteinExistence type="predicted"/>
<evidence type="ECO:0000259" key="1">
    <source>
        <dbReference type="Pfam" id="PF01636"/>
    </source>
</evidence>
<dbReference type="InterPro" id="IPR052732">
    <property type="entry name" value="Cell-binding_unc_protein"/>
</dbReference>
<dbReference type="Gene3D" id="3.40.50.300">
    <property type="entry name" value="P-loop containing nucleotide triphosphate hydrolases"/>
    <property type="match status" value="1"/>
</dbReference>
<dbReference type="Proteomes" id="UP000886476">
    <property type="component" value="Unassembled WGS sequence"/>
</dbReference>
<dbReference type="InterPro" id="IPR002575">
    <property type="entry name" value="Aminoglycoside_PTrfase"/>
</dbReference>
<comment type="caution">
    <text evidence="2">The sequence shown here is derived from an EMBL/GenBank/DDBJ whole genome shotgun (WGS) entry which is preliminary data.</text>
</comment>
<dbReference type="PANTHER" id="PTHR43883">
    <property type="entry name" value="SLR0207 PROTEIN"/>
    <property type="match status" value="1"/>
</dbReference>
<dbReference type="PANTHER" id="PTHR43883:SF1">
    <property type="entry name" value="GLUCONOKINASE"/>
    <property type="match status" value="1"/>
</dbReference>
<reference evidence="2" key="1">
    <citation type="submission" date="2020-05" db="EMBL/GenBank/DDBJ databases">
        <title>Nod-independent and nitrogen-fixing Bradyrhizobium aeschynomene sp. nov. isolated from nodules of Aeschynomene indica.</title>
        <authorList>
            <person name="Zhang Z."/>
        </authorList>
    </citation>
    <scope>NUCLEOTIDE SEQUENCE</scope>
    <source>
        <strain evidence="2">83012</strain>
    </source>
</reference>
<organism evidence="2 3">
    <name type="scientific">Bradyrhizobium aeschynomenes</name>
    <dbReference type="NCBI Taxonomy" id="2734909"/>
    <lineage>
        <taxon>Bacteria</taxon>
        <taxon>Pseudomonadati</taxon>
        <taxon>Pseudomonadota</taxon>
        <taxon>Alphaproteobacteria</taxon>
        <taxon>Hyphomicrobiales</taxon>
        <taxon>Nitrobacteraceae</taxon>
        <taxon>Bradyrhizobium</taxon>
    </lineage>
</organism>
<feature type="domain" description="Aminoglycoside phosphotransferase" evidence="1">
    <location>
        <begin position="62"/>
        <end position="273"/>
    </location>
</feature>
<dbReference type="EMBL" id="JABFDN010000007">
    <property type="protein sequence ID" value="NPU67549.1"/>
    <property type="molecule type" value="Genomic_DNA"/>
</dbReference>
<dbReference type="Pfam" id="PF13671">
    <property type="entry name" value="AAA_33"/>
    <property type="match status" value="1"/>
</dbReference>